<dbReference type="AlphaFoldDB" id="T1C6L1"/>
<sequence length="47" mass="5411">MTAEPLGDEVTNAIESDEISAKEDAKTRSRKLADKYEWDINDARKIW</sequence>
<reference evidence="1" key="2">
    <citation type="journal article" date="2014" name="ISME J.">
        <title>Microbial stratification in low pH oxic and suboxic macroscopic growths along an acid mine drainage.</title>
        <authorList>
            <person name="Mendez-Garcia C."/>
            <person name="Mesa V."/>
            <person name="Sprenger R.R."/>
            <person name="Richter M."/>
            <person name="Diez M.S."/>
            <person name="Solano J."/>
            <person name="Bargiela R."/>
            <person name="Golyshina O.V."/>
            <person name="Manteca A."/>
            <person name="Ramos J.L."/>
            <person name="Gallego J.R."/>
            <person name="Llorente I."/>
            <person name="Martins Dos Santos V.A."/>
            <person name="Jensen O.N."/>
            <person name="Pelaez A.I."/>
            <person name="Sanchez J."/>
            <person name="Ferrer M."/>
        </authorList>
    </citation>
    <scope>NUCLEOTIDE SEQUENCE</scope>
</reference>
<comment type="caution">
    <text evidence="1">The sequence shown here is derived from an EMBL/GenBank/DDBJ whole genome shotgun (WGS) entry which is preliminary data.</text>
</comment>
<dbReference type="SUPFAM" id="SSF54211">
    <property type="entry name" value="Ribosomal protein S5 domain 2-like"/>
    <property type="match status" value="1"/>
</dbReference>
<dbReference type="EMBL" id="AUZX01007053">
    <property type="protein sequence ID" value="EQD60939.1"/>
    <property type="molecule type" value="Genomic_DNA"/>
</dbReference>
<dbReference type="Gene3D" id="3.30.230.10">
    <property type="match status" value="1"/>
</dbReference>
<evidence type="ECO:0000313" key="1">
    <source>
        <dbReference type="EMBL" id="EQD60939.1"/>
    </source>
</evidence>
<proteinExistence type="predicted"/>
<dbReference type="InterPro" id="IPR014721">
    <property type="entry name" value="Ribsml_uS5_D2-typ_fold_subgr"/>
</dbReference>
<keyword evidence="1" id="KW-0251">Elongation factor</keyword>
<gene>
    <name evidence="1" type="ORF">B1A_09899</name>
</gene>
<accession>T1C6L1</accession>
<organism evidence="1">
    <name type="scientific">mine drainage metagenome</name>
    <dbReference type="NCBI Taxonomy" id="410659"/>
    <lineage>
        <taxon>unclassified sequences</taxon>
        <taxon>metagenomes</taxon>
        <taxon>ecological metagenomes</taxon>
    </lineage>
</organism>
<feature type="non-terminal residue" evidence="1">
    <location>
        <position position="47"/>
    </location>
</feature>
<keyword evidence="1" id="KW-0648">Protein biosynthesis</keyword>
<dbReference type="InterPro" id="IPR020568">
    <property type="entry name" value="Ribosomal_Su5_D2-typ_SF"/>
</dbReference>
<name>T1C6L1_9ZZZZ</name>
<protein>
    <submittedName>
        <fullName evidence="1">Translation elongation factor</fullName>
    </submittedName>
</protein>
<reference evidence="1" key="1">
    <citation type="submission" date="2013-08" db="EMBL/GenBank/DDBJ databases">
        <authorList>
            <person name="Mendez C."/>
            <person name="Richter M."/>
            <person name="Ferrer M."/>
            <person name="Sanchez J."/>
        </authorList>
    </citation>
    <scope>NUCLEOTIDE SEQUENCE</scope>
</reference>
<dbReference type="GO" id="GO:0003746">
    <property type="term" value="F:translation elongation factor activity"/>
    <property type="evidence" value="ECO:0007669"/>
    <property type="project" value="UniProtKB-KW"/>
</dbReference>